<dbReference type="EMBL" id="CAFBRY010000071">
    <property type="protein sequence ID" value="CAB5154762.1"/>
    <property type="molecule type" value="Genomic_DNA"/>
</dbReference>
<dbReference type="Gene3D" id="1.10.3730.20">
    <property type="match status" value="1"/>
</dbReference>
<dbReference type="GO" id="GO:0005886">
    <property type="term" value="C:plasma membrane"/>
    <property type="evidence" value="ECO:0007669"/>
    <property type="project" value="UniProtKB-SubCell"/>
</dbReference>
<evidence type="ECO:0000256" key="7">
    <source>
        <dbReference type="SAM" id="Phobius"/>
    </source>
</evidence>
<dbReference type="Pfam" id="PF00893">
    <property type="entry name" value="Multi_Drug_Res"/>
    <property type="match status" value="1"/>
</dbReference>
<keyword evidence="4 7" id="KW-0812">Transmembrane</keyword>
<sequence length="107" mass="11107">MAWFLLSIAIVAEIMGTLFLKASDGLSKLWPSLGVAVGYAIAFSLMAISLKKLEVGITYAVWSGVGIMGAAIGGVVFFDQHLSKLNIIGMAIIIVGVVVMNLGGAAH</sequence>
<name>A0A6J5ZY86_9ZZZZ</name>
<dbReference type="PANTHER" id="PTHR30561">
    <property type="entry name" value="SMR FAMILY PROTON-DEPENDENT DRUG EFFLUX TRANSPORTER SUGE"/>
    <property type="match status" value="1"/>
</dbReference>
<dbReference type="AlphaFoldDB" id="A0A6J5ZY86"/>
<evidence type="ECO:0000313" key="9">
    <source>
        <dbReference type="EMBL" id="CAB4830471.1"/>
    </source>
</evidence>
<accession>A0A6J5ZY86</accession>
<keyword evidence="2" id="KW-0813">Transport</keyword>
<dbReference type="EMBL" id="CAFABC010000054">
    <property type="protein sequence ID" value="CAB4830471.1"/>
    <property type="molecule type" value="Genomic_DNA"/>
</dbReference>
<dbReference type="InterPro" id="IPR000390">
    <property type="entry name" value="Small_drug/metabolite_transptr"/>
</dbReference>
<dbReference type="FunFam" id="1.10.3730.20:FF:000001">
    <property type="entry name" value="Quaternary ammonium compound resistance transporter SugE"/>
    <property type="match status" value="1"/>
</dbReference>
<dbReference type="SUPFAM" id="SSF103481">
    <property type="entry name" value="Multidrug resistance efflux transporter EmrE"/>
    <property type="match status" value="1"/>
</dbReference>
<evidence type="ECO:0000256" key="5">
    <source>
        <dbReference type="ARBA" id="ARBA00022989"/>
    </source>
</evidence>
<dbReference type="InterPro" id="IPR037185">
    <property type="entry name" value="EmrE-like"/>
</dbReference>
<dbReference type="GO" id="GO:0022857">
    <property type="term" value="F:transmembrane transporter activity"/>
    <property type="evidence" value="ECO:0007669"/>
    <property type="project" value="InterPro"/>
</dbReference>
<protein>
    <submittedName>
        <fullName evidence="8">Unannotated protein</fullName>
    </submittedName>
</protein>
<organism evidence="8">
    <name type="scientific">freshwater metagenome</name>
    <dbReference type="NCBI Taxonomy" id="449393"/>
    <lineage>
        <taxon>unclassified sequences</taxon>
        <taxon>metagenomes</taxon>
        <taxon>ecological metagenomes</taxon>
    </lineage>
</organism>
<evidence type="ECO:0000313" key="8">
    <source>
        <dbReference type="EMBL" id="CAB4344363.1"/>
    </source>
</evidence>
<keyword evidence="3" id="KW-1003">Cell membrane</keyword>
<keyword evidence="6 7" id="KW-0472">Membrane</keyword>
<reference evidence="8" key="1">
    <citation type="submission" date="2020-05" db="EMBL/GenBank/DDBJ databases">
        <authorList>
            <person name="Chiriac C."/>
            <person name="Salcher M."/>
            <person name="Ghai R."/>
            <person name="Kavagutti S V."/>
        </authorList>
    </citation>
    <scope>NUCLEOTIDE SEQUENCE</scope>
</reference>
<feature type="transmembrane region" description="Helical" evidence="7">
    <location>
        <begin position="57"/>
        <end position="78"/>
    </location>
</feature>
<evidence type="ECO:0000256" key="6">
    <source>
        <dbReference type="ARBA" id="ARBA00023136"/>
    </source>
</evidence>
<feature type="transmembrane region" description="Helical" evidence="7">
    <location>
        <begin position="84"/>
        <end position="103"/>
    </location>
</feature>
<dbReference type="PANTHER" id="PTHR30561:SF1">
    <property type="entry name" value="MULTIDRUG TRANSPORTER EMRE"/>
    <property type="match status" value="1"/>
</dbReference>
<dbReference type="InterPro" id="IPR045324">
    <property type="entry name" value="Small_multidrug_res"/>
</dbReference>
<gene>
    <name evidence="9" type="ORF">UFOPK3161_01276</name>
    <name evidence="8" type="ORF">UFOPK3962_01331</name>
    <name evidence="10" type="ORF">UFOPK4427_01328</name>
</gene>
<dbReference type="EMBL" id="CAESAH010000066">
    <property type="protein sequence ID" value="CAB4344363.1"/>
    <property type="molecule type" value="Genomic_DNA"/>
</dbReference>
<proteinExistence type="predicted"/>
<evidence type="ECO:0000256" key="3">
    <source>
        <dbReference type="ARBA" id="ARBA00022475"/>
    </source>
</evidence>
<feature type="transmembrane region" description="Helical" evidence="7">
    <location>
        <begin position="30"/>
        <end position="50"/>
    </location>
</feature>
<keyword evidence="5 7" id="KW-1133">Transmembrane helix</keyword>
<evidence type="ECO:0000256" key="4">
    <source>
        <dbReference type="ARBA" id="ARBA00022692"/>
    </source>
</evidence>
<evidence type="ECO:0000313" key="10">
    <source>
        <dbReference type="EMBL" id="CAB5154762.1"/>
    </source>
</evidence>
<comment type="subcellular location">
    <subcellularLocation>
        <location evidence="1">Cell membrane</location>
        <topology evidence="1">Multi-pass membrane protein</topology>
    </subcellularLocation>
</comment>
<evidence type="ECO:0000256" key="2">
    <source>
        <dbReference type="ARBA" id="ARBA00022448"/>
    </source>
</evidence>
<evidence type="ECO:0000256" key="1">
    <source>
        <dbReference type="ARBA" id="ARBA00004651"/>
    </source>
</evidence>